<dbReference type="GO" id="GO:0042073">
    <property type="term" value="P:intraciliary transport"/>
    <property type="evidence" value="ECO:0007669"/>
    <property type="project" value="TreeGrafter"/>
</dbReference>
<dbReference type="InterPro" id="IPR019530">
    <property type="entry name" value="Intra-flagellar_transport_57"/>
</dbReference>
<proteinExistence type="inferred from homology"/>
<comment type="subcellular location">
    <subcellularLocation>
        <location evidence="1">Cell projection</location>
        <location evidence="1">Cilium</location>
    </subcellularLocation>
</comment>
<dbReference type="GO" id="GO:0005794">
    <property type="term" value="C:Golgi apparatus"/>
    <property type="evidence" value="ECO:0007669"/>
    <property type="project" value="TreeGrafter"/>
</dbReference>
<evidence type="ECO:0000256" key="1">
    <source>
        <dbReference type="ARBA" id="ARBA00004138"/>
    </source>
</evidence>
<organism evidence="7 8">
    <name type="scientific">Pleuronectes platessa</name>
    <name type="common">European plaice</name>
    <dbReference type="NCBI Taxonomy" id="8262"/>
    <lineage>
        <taxon>Eukaryota</taxon>
        <taxon>Metazoa</taxon>
        <taxon>Chordata</taxon>
        <taxon>Craniata</taxon>
        <taxon>Vertebrata</taxon>
        <taxon>Euteleostomi</taxon>
        <taxon>Actinopterygii</taxon>
        <taxon>Neopterygii</taxon>
        <taxon>Teleostei</taxon>
        <taxon>Neoteleostei</taxon>
        <taxon>Acanthomorphata</taxon>
        <taxon>Carangaria</taxon>
        <taxon>Pleuronectiformes</taxon>
        <taxon>Pleuronectoidei</taxon>
        <taxon>Pleuronectidae</taxon>
        <taxon>Pleuronectes</taxon>
    </lineage>
</organism>
<feature type="compositionally biased region" description="Pro residues" evidence="6">
    <location>
        <begin position="376"/>
        <end position="387"/>
    </location>
</feature>
<dbReference type="AlphaFoldDB" id="A0A9N7TL70"/>
<name>A0A9N7TL70_PLEPL</name>
<dbReference type="GO" id="GO:0005929">
    <property type="term" value="C:cilium"/>
    <property type="evidence" value="ECO:0007669"/>
    <property type="project" value="UniProtKB-SubCell"/>
</dbReference>
<evidence type="ECO:0000256" key="4">
    <source>
        <dbReference type="ARBA" id="ARBA00023069"/>
    </source>
</evidence>
<protein>
    <recommendedName>
        <fullName evidence="3">Intraflagellar transport protein 57 homolog</fullName>
    </recommendedName>
</protein>
<dbReference type="Pfam" id="PF10498">
    <property type="entry name" value="IFT57"/>
    <property type="match status" value="1"/>
</dbReference>
<gene>
    <name evidence="7" type="ORF">PLEPLA_LOCUS2768</name>
</gene>
<dbReference type="GO" id="GO:0005815">
    <property type="term" value="C:microtubule organizing center"/>
    <property type="evidence" value="ECO:0007669"/>
    <property type="project" value="TreeGrafter"/>
</dbReference>
<dbReference type="PANTHER" id="PTHR16011">
    <property type="entry name" value="IFT57/HIPPI"/>
    <property type="match status" value="1"/>
</dbReference>
<comment type="caution">
    <text evidence="7">The sequence shown here is derived from an EMBL/GenBank/DDBJ whole genome shotgun (WGS) entry which is preliminary data.</text>
</comment>
<sequence>MSGGEEEVHGPDRSDYQEFVRMELLLEKLKLLNYEEEVAQHDLKPLNRHYFVRSRYLPSNPDEQFHMFHVIAAWLINTAGRSIPAPREHDDPIATASSILAELRALGVKVDVPPADLLQGSGELVIFVLYQLAEKALKKTGFSFKRPTHPRESTEDEFMTEDKAELTFDDEEDEMSDEEEEEEKDQEAVDPAEWALEVERVLPQLTAPIQTDYQDWRSHVDQLHRHSGRVDSSLEQTRSFLHKLQEDISHSMKKLSSRETAITSQLQHLIQEQRDAQAKKTDASERYEKATRRMKDRSRVMAEVNDNLREVKKRMEEKGRSMSDEAPVVKINQSLVKLKQETAEMDVSISVFQHMLLQARLREKHNMMSDMSASSPPDPAPEPSSTR</sequence>
<feature type="compositionally biased region" description="Acidic residues" evidence="6">
    <location>
        <begin position="167"/>
        <end position="190"/>
    </location>
</feature>
<dbReference type="Proteomes" id="UP001153269">
    <property type="component" value="Unassembled WGS sequence"/>
</dbReference>
<comment type="similarity">
    <text evidence="2">Belongs to the IFT57 family.</text>
</comment>
<evidence type="ECO:0000256" key="5">
    <source>
        <dbReference type="ARBA" id="ARBA00023273"/>
    </source>
</evidence>
<evidence type="ECO:0000313" key="7">
    <source>
        <dbReference type="EMBL" id="CAB1415055.1"/>
    </source>
</evidence>
<evidence type="ECO:0000256" key="2">
    <source>
        <dbReference type="ARBA" id="ARBA00009415"/>
    </source>
</evidence>
<keyword evidence="5" id="KW-0966">Cell projection</keyword>
<dbReference type="EMBL" id="CADEAL010000136">
    <property type="protein sequence ID" value="CAB1415055.1"/>
    <property type="molecule type" value="Genomic_DNA"/>
</dbReference>
<accession>A0A9N7TL70</accession>
<keyword evidence="8" id="KW-1185">Reference proteome</keyword>
<feature type="region of interest" description="Disordered" evidence="6">
    <location>
        <begin position="272"/>
        <end position="296"/>
    </location>
</feature>
<evidence type="ECO:0000256" key="6">
    <source>
        <dbReference type="SAM" id="MobiDB-lite"/>
    </source>
</evidence>
<dbReference type="PANTHER" id="PTHR16011:SF0">
    <property type="entry name" value="INTRAFLAGELLAR TRANSPORT PROTEIN 57 HOMOLOG"/>
    <property type="match status" value="1"/>
</dbReference>
<dbReference type="GO" id="GO:1905515">
    <property type="term" value="P:non-motile cilium assembly"/>
    <property type="evidence" value="ECO:0007669"/>
    <property type="project" value="TreeGrafter"/>
</dbReference>
<reference evidence="7" key="1">
    <citation type="submission" date="2020-03" db="EMBL/GenBank/DDBJ databases">
        <authorList>
            <person name="Weist P."/>
        </authorList>
    </citation>
    <scope>NUCLEOTIDE SEQUENCE</scope>
</reference>
<keyword evidence="4" id="KW-0969">Cilium</keyword>
<feature type="region of interest" description="Disordered" evidence="6">
    <location>
        <begin position="367"/>
        <end position="387"/>
    </location>
</feature>
<dbReference type="GO" id="GO:0030992">
    <property type="term" value="C:intraciliary transport particle B"/>
    <property type="evidence" value="ECO:0007669"/>
    <property type="project" value="TreeGrafter"/>
</dbReference>
<evidence type="ECO:0000313" key="8">
    <source>
        <dbReference type="Proteomes" id="UP001153269"/>
    </source>
</evidence>
<evidence type="ECO:0000256" key="3">
    <source>
        <dbReference type="ARBA" id="ARBA00020568"/>
    </source>
</evidence>
<feature type="region of interest" description="Disordered" evidence="6">
    <location>
        <begin position="146"/>
        <end position="190"/>
    </location>
</feature>